<feature type="domain" description="PHD-type" evidence="4">
    <location>
        <begin position="1"/>
        <end position="115"/>
    </location>
</feature>
<accession>A0A7K6ATR6</accession>
<sequence>PACILCNRADDNSNLYGPKIISGSICAHQFCLVFASDLCYKEIQIEDENMYMVSDILHAVQQAAQKECFKCGEKGASIACQEVNCNRRFHFPCALEGSCITQYFEPFRSFCWEHCPEQYMEAVPDDNPCLICMDPVEDSVSYGTMVCPVCQHAWF</sequence>
<feature type="non-terminal residue" evidence="5">
    <location>
        <position position="155"/>
    </location>
</feature>
<evidence type="ECO:0000256" key="2">
    <source>
        <dbReference type="ARBA" id="ARBA00022771"/>
    </source>
</evidence>
<keyword evidence="1" id="KW-0479">Metal-binding</keyword>
<comment type="caution">
    <text evidence="5">The sequence shown here is derived from an EMBL/GenBank/DDBJ whole genome shotgun (WGS) entry which is preliminary data.</text>
</comment>
<protein>
    <submittedName>
        <fullName evidence="5">G2E3 ligase</fullName>
    </submittedName>
</protein>
<keyword evidence="3" id="KW-0862">Zinc</keyword>
<dbReference type="EMBL" id="VZRI01004547">
    <property type="protein sequence ID" value="NWU92709.1"/>
    <property type="molecule type" value="Genomic_DNA"/>
</dbReference>
<organism evidence="5 6">
    <name type="scientific">Upupa epops</name>
    <name type="common">Eurasian hoopoe</name>
    <dbReference type="NCBI Taxonomy" id="57439"/>
    <lineage>
        <taxon>Eukaryota</taxon>
        <taxon>Metazoa</taxon>
        <taxon>Chordata</taxon>
        <taxon>Craniata</taxon>
        <taxon>Vertebrata</taxon>
        <taxon>Euteleostomi</taxon>
        <taxon>Archelosauria</taxon>
        <taxon>Archosauria</taxon>
        <taxon>Dinosauria</taxon>
        <taxon>Saurischia</taxon>
        <taxon>Theropoda</taxon>
        <taxon>Coelurosauria</taxon>
        <taxon>Aves</taxon>
        <taxon>Neognathae</taxon>
        <taxon>Neoaves</taxon>
        <taxon>Telluraves</taxon>
        <taxon>Coraciimorphae</taxon>
        <taxon>Bucerotiformes</taxon>
        <taxon>Upupidae</taxon>
        <taxon>Upupa</taxon>
    </lineage>
</organism>
<dbReference type="InterPro" id="IPR013083">
    <property type="entry name" value="Znf_RING/FYVE/PHD"/>
</dbReference>
<evidence type="ECO:0000259" key="4">
    <source>
        <dbReference type="PROSITE" id="PS51805"/>
    </source>
</evidence>
<dbReference type="PANTHER" id="PTHR12420:SF47">
    <property type="entry name" value="PHD FINGER PROTEIN 7"/>
    <property type="match status" value="1"/>
</dbReference>
<dbReference type="PANTHER" id="PTHR12420">
    <property type="entry name" value="PHD FINGER PROTEIN"/>
    <property type="match status" value="1"/>
</dbReference>
<evidence type="ECO:0000313" key="6">
    <source>
        <dbReference type="Proteomes" id="UP000544127"/>
    </source>
</evidence>
<dbReference type="Proteomes" id="UP000544127">
    <property type="component" value="Unassembled WGS sequence"/>
</dbReference>
<keyword evidence="5" id="KW-0436">Ligase</keyword>
<evidence type="ECO:0000313" key="5">
    <source>
        <dbReference type="EMBL" id="NWU92709.1"/>
    </source>
</evidence>
<dbReference type="OrthoDB" id="512616at2759"/>
<dbReference type="Pfam" id="PF13771">
    <property type="entry name" value="zf-HC5HC2H"/>
    <property type="match status" value="1"/>
</dbReference>
<keyword evidence="2" id="KW-0863">Zinc-finger</keyword>
<dbReference type="GO" id="GO:0005634">
    <property type="term" value="C:nucleus"/>
    <property type="evidence" value="ECO:0007669"/>
    <property type="project" value="TreeGrafter"/>
</dbReference>
<dbReference type="InterPro" id="IPR051188">
    <property type="entry name" value="PHD-type_Zinc_Finger"/>
</dbReference>
<proteinExistence type="predicted"/>
<evidence type="ECO:0000256" key="1">
    <source>
        <dbReference type="ARBA" id="ARBA00022723"/>
    </source>
</evidence>
<dbReference type="PROSITE" id="PS51805">
    <property type="entry name" value="EPHD"/>
    <property type="match status" value="1"/>
</dbReference>
<evidence type="ECO:0000256" key="3">
    <source>
        <dbReference type="ARBA" id="ARBA00022833"/>
    </source>
</evidence>
<dbReference type="AlphaFoldDB" id="A0A7K6ATR6"/>
<dbReference type="InterPro" id="IPR034732">
    <property type="entry name" value="EPHD"/>
</dbReference>
<dbReference type="Gene3D" id="3.30.40.10">
    <property type="entry name" value="Zinc/RING finger domain, C3HC4 (zinc finger)"/>
    <property type="match status" value="1"/>
</dbReference>
<dbReference type="GO" id="GO:0016874">
    <property type="term" value="F:ligase activity"/>
    <property type="evidence" value="ECO:0007669"/>
    <property type="project" value="UniProtKB-KW"/>
</dbReference>
<keyword evidence="6" id="KW-1185">Reference proteome</keyword>
<feature type="non-terminal residue" evidence="5">
    <location>
        <position position="1"/>
    </location>
</feature>
<name>A0A7K6ATR6_UPUEP</name>
<dbReference type="GO" id="GO:0008270">
    <property type="term" value="F:zinc ion binding"/>
    <property type="evidence" value="ECO:0007669"/>
    <property type="project" value="UniProtKB-KW"/>
</dbReference>
<gene>
    <name evidence="5" type="primary">G2e3_1</name>
    <name evidence="5" type="ORF">UPUEPO_R06093</name>
</gene>
<reference evidence="5 6" key="1">
    <citation type="submission" date="2019-09" db="EMBL/GenBank/DDBJ databases">
        <title>Bird 10,000 Genomes (B10K) Project - Family phase.</title>
        <authorList>
            <person name="Zhang G."/>
        </authorList>
    </citation>
    <scope>NUCLEOTIDE SEQUENCE [LARGE SCALE GENOMIC DNA]</scope>
    <source>
        <strain evidence="5">B10K-DU-012-37</strain>
    </source>
</reference>